<dbReference type="InterPro" id="IPR014721">
    <property type="entry name" value="Ribsml_uS5_D2-typ_fold_subgr"/>
</dbReference>
<dbReference type="PANTHER" id="PTHR32039">
    <property type="entry name" value="MAGNESIUM-CHELATASE SUBUNIT CHLI"/>
    <property type="match status" value="1"/>
</dbReference>
<name>B9XR16_PEDPL</name>
<dbReference type="STRING" id="320771.Cflav_PD0774"/>
<dbReference type="PRINTS" id="PR01657">
    <property type="entry name" value="MCMFAMILY"/>
</dbReference>
<dbReference type="Gene3D" id="3.30.230.10">
    <property type="match status" value="1"/>
</dbReference>
<dbReference type="Pfam" id="PF01078">
    <property type="entry name" value="Mg_chelatase"/>
    <property type="match status" value="1"/>
</dbReference>
<evidence type="ECO:0000256" key="2">
    <source>
        <dbReference type="ARBA" id="ARBA00022741"/>
    </source>
</evidence>
<dbReference type="PANTHER" id="PTHR32039:SF7">
    <property type="entry name" value="COMPETENCE PROTEIN COMM"/>
    <property type="match status" value="1"/>
</dbReference>
<keyword evidence="3" id="KW-0067">ATP-binding</keyword>
<dbReference type="SUPFAM" id="SSF52540">
    <property type="entry name" value="P-loop containing nucleoside triphosphate hydrolases"/>
    <property type="match status" value="1"/>
</dbReference>
<feature type="domain" description="AAA+ ATPase" evidence="4">
    <location>
        <begin position="213"/>
        <end position="393"/>
    </location>
</feature>
<proteinExistence type="inferred from homology"/>
<evidence type="ECO:0000256" key="3">
    <source>
        <dbReference type="ARBA" id="ARBA00022840"/>
    </source>
</evidence>
<gene>
    <name evidence="5" type="ORF">Cflav_PD0774</name>
</gene>
<dbReference type="Pfam" id="PF13335">
    <property type="entry name" value="Mg_chelatase_C"/>
    <property type="match status" value="1"/>
</dbReference>
<dbReference type="InterPro" id="IPR025158">
    <property type="entry name" value="Mg_chelat-rel_C"/>
</dbReference>
<dbReference type="NCBIfam" id="TIGR00368">
    <property type="entry name" value="YifB family Mg chelatase-like AAA ATPase"/>
    <property type="match status" value="1"/>
</dbReference>
<accession>B9XR16</accession>
<dbReference type="Pfam" id="PF13541">
    <property type="entry name" value="ChlI"/>
    <property type="match status" value="1"/>
</dbReference>
<dbReference type="InterPro" id="IPR045006">
    <property type="entry name" value="CHLI-like"/>
</dbReference>
<sequence length="508" mass="54762">MLARVCSAAVNGIEAFPVEVEVNDGYGDSKIVIVGLPDAAVRESIDRVSTALQNSGFKFTFGKTTINLAPADVKKEGPSFDLPIAVGILAASEQIETDQLDNFVMVGELALTGAIRSVKGILSIAIQARDAGKAGILVPAENAAEAAVVNGLLVIPVRNLREAASFLGGELKISPTKVDIAQIFDQPMDEEYDFADVKGQESVKRALEIAAAGGHNVLLIGPPGTGKSMLAKRLATILPPLTLQEALDTTKVHSIVGLLKPGQALVTRRPFRAPHHTASDAGLLGGNINPTPGEISLAHHGVLFLDELPEFKRSVLETMRQPLEEGHVTISRAAGTMTFPAEFMLVAAMNPTPDGKMPHESKSSPREIQNYLGRISGPLLDRIDLHIEVPQVKFREITGERTGEASAQIRDRVVAARERQQKRFSAKPSISCNARMGSRELKTYCAIDADTLELLKFAMSDLKLSARAYDRILKVARTIADLAGSEHIASEHVSEAIQYRTLDRQLWT</sequence>
<keyword evidence="2" id="KW-0547">Nucleotide-binding</keyword>
<comment type="similarity">
    <text evidence="1">Belongs to the Mg-chelatase subunits D/I family. ComM subfamily.</text>
</comment>
<dbReference type="Gene3D" id="3.40.50.300">
    <property type="entry name" value="P-loop containing nucleotide triphosphate hydrolases"/>
    <property type="match status" value="1"/>
</dbReference>
<dbReference type="InterPro" id="IPR027417">
    <property type="entry name" value="P-loop_NTPase"/>
</dbReference>
<evidence type="ECO:0000313" key="5">
    <source>
        <dbReference type="EMBL" id="EEF57712.1"/>
    </source>
</evidence>
<dbReference type="GO" id="GO:0003677">
    <property type="term" value="F:DNA binding"/>
    <property type="evidence" value="ECO:0007669"/>
    <property type="project" value="InterPro"/>
</dbReference>
<evidence type="ECO:0000256" key="1">
    <source>
        <dbReference type="ARBA" id="ARBA00006354"/>
    </source>
</evidence>
<organism evidence="5 6">
    <name type="scientific">Pedosphaera parvula (strain Ellin514)</name>
    <dbReference type="NCBI Taxonomy" id="320771"/>
    <lineage>
        <taxon>Bacteria</taxon>
        <taxon>Pseudomonadati</taxon>
        <taxon>Verrucomicrobiota</taxon>
        <taxon>Pedosphaerae</taxon>
        <taxon>Pedosphaerales</taxon>
        <taxon>Pedosphaeraceae</taxon>
        <taxon>Pedosphaera</taxon>
    </lineage>
</organism>
<dbReference type="InterPro" id="IPR000523">
    <property type="entry name" value="Mg_chelatse_chII-like_cat_dom"/>
</dbReference>
<dbReference type="InterPro" id="IPR020568">
    <property type="entry name" value="Ribosomal_Su5_D2-typ_SF"/>
</dbReference>
<evidence type="ECO:0000313" key="6">
    <source>
        <dbReference type="Proteomes" id="UP000003688"/>
    </source>
</evidence>
<dbReference type="Proteomes" id="UP000003688">
    <property type="component" value="Unassembled WGS sequence"/>
</dbReference>
<dbReference type="GO" id="GO:0005524">
    <property type="term" value="F:ATP binding"/>
    <property type="evidence" value="ECO:0007669"/>
    <property type="project" value="UniProtKB-KW"/>
</dbReference>
<dbReference type="AlphaFoldDB" id="B9XR16"/>
<protein>
    <submittedName>
        <fullName evidence="5">Mg chelatase, subunit ChlI</fullName>
    </submittedName>
</protein>
<dbReference type="InterPro" id="IPR004482">
    <property type="entry name" value="Mg_chelat-rel"/>
</dbReference>
<dbReference type="EMBL" id="ABOX02000059">
    <property type="protein sequence ID" value="EEF57712.1"/>
    <property type="molecule type" value="Genomic_DNA"/>
</dbReference>
<reference evidence="5 6" key="1">
    <citation type="journal article" date="2011" name="J. Bacteriol.">
        <title>Genome sequence of 'Pedosphaera parvula' Ellin514, an aerobic Verrucomicrobial isolate from pasture soil.</title>
        <authorList>
            <person name="Kant R."/>
            <person name="van Passel M.W."/>
            <person name="Sangwan P."/>
            <person name="Palva A."/>
            <person name="Lucas S."/>
            <person name="Copeland A."/>
            <person name="Lapidus A."/>
            <person name="Glavina Del Rio T."/>
            <person name="Dalin E."/>
            <person name="Tice H."/>
            <person name="Bruce D."/>
            <person name="Goodwin L."/>
            <person name="Pitluck S."/>
            <person name="Chertkov O."/>
            <person name="Larimer F.W."/>
            <person name="Land M.L."/>
            <person name="Hauser L."/>
            <person name="Brettin T.S."/>
            <person name="Detter J.C."/>
            <person name="Han S."/>
            <person name="de Vos W.M."/>
            <person name="Janssen P.H."/>
            <person name="Smidt H."/>
        </authorList>
    </citation>
    <scope>NUCLEOTIDE SEQUENCE [LARGE SCALE GENOMIC DNA]</scope>
    <source>
        <strain evidence="5 6">Ellin514</strain>
    </source>
</reference>
<dbReference type="SUPFAM" id="SSF54211">
    <property type="entry name" value="Ribosomal protein S5 domain 2-like"/>
    <property type="match status" value="1"/>
</dbReference>
<keyword evidence="6" id="KW-1185">Reference proteome</keyword>
<dbReference type="OrthoDB" id="9813147at2"/>
<comment type="caution">
    <text evidence="5">The sequence shown here is derived from an EMBL/GenBank/DDBJ whole genome shotgun (WGS) entry which is preliminary data.</text>
</comment>
<dbReference type="InterPro" id="IPR001208">
    <property type="entry name" value="MCM_dom"/>
</dbReference>
<evidence type="ECO:0000259" key="4">
    <source>
        <dbReference type="SMART" id="SM00382"/>
    </source>
</evidence>
<dbReference type="RefSeq" id="WP_007418251.1">
    <property type="nucleotide sequence ID" value="NZ_ABOX02000059.1"/>
</dbReference>
<dbReference type="InterPro" id="IPR003593">
    <property type="entry name" value="AAA+_ATPase"/>
</dbReference>
<dbReference type="SMART" id="SM00382">
    <property type="entry name" value="AAA"/>
    <property type="match status" value="1"/>
</dbReference>